<dbReference type="EMBL" id="GBRH01270980">
    <property type="protein sequence ID" value="JAD26915.1"/>
    <property type="molecule type" value="Transcribed_RNA"/>
</dbReference>
<reference evidence="1" key="1">
    <citation type="submission" date="2014-09" db="EMBL/GenBank/DDBJ databases">
        <authorList>
            <person name="Magalhaes I.L.F."/>
            <person name="Oliveira U."/>
            <person name="Santos F.R."/>
            <person name="Vidigal T.H.D.A."/>
            <person name="Brescovit A.D."/>
            <person name="Santos A.J."/>
        </authorList>
    </citation>
    <scope>NUCLEOTIDE SEQUENCE</scope>
    <source>
        <tissue evidence="1">Shoot tissue taken approximately 20 cm above the soil surface</tissue>
    </source>
</reference>
<accession>A0A0A8YPY4</accession>
<sequence length="14" mass="1763">MTMLLISFMRMEFL</sequence>
<organism evidence="1">
    <name type="scientific">Arundo donax</name>
    <name type="common">Giant reed</name>
    <name type="synonym">Donax arundinaceus</name>
    <dbReference type="NCBI Taxonomy" id="35708"/>
    <lineage>
        <taxon>Eukaryota</taxon>
        <taxon>Viridiplantae</taxon>
        <taxon>Streptophyta</taxon>
        <taxon>Embryophyta</taxon>
        <taxon>Tracheophyta</taxon>
        <taxon>Spermatophyta</taxon>
        <taxon>Magnoliopsida</taxon>
        <taxon>Liliopsida</taxon>
        <taxon>Poales</taxon>
        <taxon>Poaceae</taxon>
        <taxon>PACMAD clade</taxon>
        <taxon>Arundinoideae</taxon>
        <taxon>Arundineae</taxon>
        <taxon>Arundo</taxon>
    </lineage>
</organism>
<proteinExistence type="predicted"/>
<evidence type="ECO:0000313" key="1">
    <source>
        <dbReference type="EMBL" id="JAD26915.1"/>
    </source>
</evidence>
<name>A0A0A8YPY4_ARUDO</name>
<reference evidence="1" key="2">
    <citation type="journal article" date="2015" name="Data Brief">
        <title>Shoot transcriptome of the giant reed, Arundo donax.</title>
        <authorList>
            <person name="Barrero R.A."/>
            <person name="Guerrero F.D."/>
            <person name="Moolhuijzen P."/>
            <person name="Goolsby J.A."/>
            <person name="Tidwell J."/>
            <person name="Bellgard S.E."/>
            <person name="Bellgard M.I."/>
        </authorList>
    </citation>
    <scope>NUCLEOTIDE SEQUENCE</scope>
    <source>
        <tissue evidence="1">Shoot tissue taken approximately 20 cm above the soil surface</tissue>
    </source>
</reference>
<protein>
    <submittedName>
        <fullName evidence="1">Uncharacterized protein</fullName>
    </submittedName>
</protein>